<dbReference type="OrthoDB" id="9776731at2"/>
<dbReference type="InterPro" id="IPR002933">
    <property type="entry name" value="Peptidase_M20"/>
</dbReference>
<dbReference type="FunFam" id="3.30.70.360:FF:000001">
    <property type="entry name" value="N-acetyldiaminopimelate deacetylase"/>
    <property type="match status" value="1"/>
</dbReference>
<keyword evidence="5" id="KW-1185">Reference proteome</keyword>
<gene>
    <name evidence="4" type="ORF">DNH61_20085</name>
</gene>
<dbReference type="Proteomes" id="UP000249522">
    <property type="component" value="Unassembled WGS sequence"/>
</dbReference>
<name>A0A2W1L6R8_9BACL</name>
<keyword evidence="2" id="KW-0464">Manganese</keyword>
<sequence>MDKIGYSEALQKHYASMVAWRRHLHRNPELSFREEKTSSWIAERLRELGCEVRTNVGGHGVIATIRGKLPGPVVALRADIDALPIQDAKQCEYASAIPGVMHACGHDAHTAALLGTANYYMERRSTLAGERRLLFQPAEEVTPGGAVSMIKDGALSGVDVIYGVHLWTPLPYGQVATKPGPFMASPDEFYIDITGKGGHGALPHETVDAVIAGSAFVQALQTIVSRSVNPLDPAVVTVGAFQAGTTANVIAEQCHLKGTVRSFTEPVRELVKRRMEELLLHICSQYGASGIMDYRYGYPPVVNDVKETERFFQVADSLFGPGGVRESEPVMAGEDFAYYLQQVPGCFMFVGAGNEECGAVYPHHHPRFDLDERSMVNSAALLIGMAEHYAAAAAKA</sequence>
<feature type="binding site" evidence="2">
    <location>
        <position position="104"/>
    </location>
    <ligand>
        <name>Mn(2+)</name>
        <dbReference type="ChEBI" id="CHEBI:29035"/>
        <label>2</label>
    </ligand>
</feature>
<feature type="binding site" evidence="2">
    <location>
        <position position="140"/>
    </location>
    <ligand>
        <name>Mn(2+)</name>
        <dbReference type="ChEBI" id="CHEBI:29035"/>
        <label>2</label>
    </ligand>
</feature>
<keyword evidence="2" id="KW-0479">Metal-binding</keyword>
<feature type="binding site" evidence="2">
    <location>
        <position position="165"/>
    </location>
    <ligand>
        <name>Mn(2+)</name>
        <dbReference type="ChEBI" id="CHEBI:29035"/>
        <label>2</label>
    </ligand>
</feature>
<dbReference type="AlphaFoldDB" id="A0A2W1L6R8"/>
<comment type="caution">
    <text evidence="4">The sequence shown here is derived from an EMBL/GenBank/DDBJ whole genome shotgun (WGS) entry which is preliminary data.</text>
</comment>
<evidence type="ECO:0000313" key="5">
    <source>
        <dbReference type="Proteomes" id="UP000249522"/>
    </source>
</evidence>
<feature type="domain" description="Peptidase M20 dimerisation" evidence="3">
    <location>
        <begin position="189"/>
        <end position="281"/>
    </location>
</feature>
<evidence type="ECO:0000256" key="2">
    <source>
        <dbReference type="PIRSR" id="PIRSR005962-1"/>
    </source>
</evidence>
<evidence type="ECO:0000259" key="3">
    <source>
        <dbReference type="Pfam" id="PF07687"/>
    </source>
</evidence>
<comment type="cofactor">
    <cofactor evidence="2">
        <name>Mn(2+)</name>
        <dbReference type="ChEBI" id="CHEBI:29035"/>
    </cofactor>
    <text evidence="2">The Mn(2+) ion enhances activity.</text>
</comment>
<dbReference type="CDD" id="cd08021">
    <property type="entry name" value="M20_Acy1_YhaA-like"/>
    <property type="match status" value="1"/>
</dbReference>
<dbReference type="InterPro" id="IPR036264">
    <property type="entry name" value="Bact_exopeptidase_dim_dom"/>
</dbReference>
<protein>
    <submittedName>
        <fullName evidence="4">Amidohydrolase</fullName>
    </submittedName>
</protein>
<dbReference type="GO" id="GO:0019877">
    <property type="term" value="P:diaminopimelate biosynthetic process"/>
    <property type="evidence" value="ECO:0007669"/>
    <property type="project" value="UniProtKB-ARBA"/>
</dbReference>
<dbReference type="NCBIfam" id="TIGR01891">
    <property type="entry name" value="amidohydrolases"/>
    <property type="match status" value="1"/>
</dbReference>
<feature type="binding site" evidence="2">
    <location>
        <position position="106"/>
    </location>
    <ligand>
        <name>Mn(2+)</name>
        <dbReference type="ChEBI" id="CHEBI:29035"/>
        <label>2</label>
    </ligand>
</feature>
<dbReference type="Pfam" id="PF01546">
    <property type="entry name" value="Peptidase_M20"/>
    <property type="match status" value="1"/>
</dbReference>
<dbReference type="RefSeq" id="WP_111148621.1">
    <property type="nucleotide sequence ID" value="NZ_QKRB01000055.1"/>
</dbReference>
<dbReference type="GO" id="GO:0046872">
    <property type="term" value="F:metal ion binding"/>
    <property type="evidence" value="ECO:0007669"/>
    <property type="project" value="UniProtKB-KW"/>
</dbReference>
<accession>A0A2W1L6R8</accession>
<keyword evidence="1 4" id="KW-0378">Hydrolase</keyword>
<evidence type="ECO:0000256" key="1">
    <source>
        <dbReference type="ARBA" id="ARBA00022801"/>
    </source>
</evidence>
<dbReference type="SUPFAM" id="SSF55031">
    <property type="entry name" value="Bacterial exopeptidase dimerisation domain"/>
    <property type="match status" value="1"/>
</dbReference>
<dbReference type="Pfam" id="PF07687">
    <property type="entry name" value="M20_dimer"/>
    <property type="match status" value="1"/>
</dbReference>
<feature type="binding site" evidence="2">
    <location>
        <position position="364"/>
    </location>
    <ligand>
        <name>Mn(2+)</name>
        <dbReference type="ChEBI" id="CHEBI:29035"/>
        <label>2</label>
    </ligand>
</feature>
<dbReference type="SUPFAM" id="SSF53187">
    <property type="entry name" value="Zn-dependent exopeptidases"/>
    <property type="match status" value="1"/>
</dbReference>
<dbReference type="InterPro" id="IPR011650">
    <property type="entry name" value="Peptidase_M20_dimer"/>
</dbReference>
<organism evidence="4 5">
    <name type="scientific">Paenibacillus sambharensis</name>
    <dbReference type="NCBI Taxonomy" id="1803190"/>
    <lineage>
        <taxon>Bacteria</taxon>
        <taxon>Bacillati</taxon>
        <taxon>Bacillota</taxon>
        <taxon>Bacilli</taxon>
        <taxon>Bacillales</taxon>
        <taxon>Paenibacillaceae</taxon>
        <taxon>Paenibacillus</taxon>
    </lineage>
</organism>
<proteinExistence type="predicted"/>
<dbReference type="Gene3D" id="3.30.70.360">
    <property type="match status" value="1"/>
</dbReference>
<dbReference type="InterPro" id="IPR017439">
    <property type="entry name" value="Amidohydrolase"/>
</dbReference>
<dbReference type="PANTHER" id="PTHR11014:SF63">
    <property type="entry name" value="METALLOPEPTIDASE, PUTATIVE (AFU_ORTHOLOGUE AFUA_6G09600)-RELATED"/>
    <property type="match status" value="1"/>
</dbReference>
<dbReference type="PANTHER" id="PTHR11014">
    <property type="entry name" value="PEPTIDASE M20 FAMILY MEMBER"/>
    <property type="match status" value="1"/>
</dbReference>
<dbReference type="Gene3D" id="3.40.630.10">
    <property type="entry name" value="Zn peptidases"/>
    <property type="match status" value="1"/>
</dbReference>
<dbReference type="GO" id="GO:0050118">
    <property type="term" value="F:N-acetyldiaminopimelate deacetylase activity"/>
    <property type="evidence" value="ECO:0007669"/>
    <property type="project" value="UniProtKB-ARBA"/>
</dbReference>
<dbReference type="PIRSF" id="PIRSF005962">
    <property type="entry name" value="Pept_M20D_amidohydro"/>
    <property type="match status" value="1"/>
</dbReference>
<dbReference type="EMBL" id="QKRB01000055">
    <property type="protein sequence ID" value="PZD93810.1"/>
    <property type="molecule type" value="Genomic_DNA"/>
</dbReference>
<reference evidence="4 5" key="1">
    <citation type="submission" date="2018-06" db="EMBL/GenBank/DDBJ databases">
        <title>Paenibacillus imtechensis sp. nov.</title>
        <authorList>
            <person name="Pinnaka A.K."/>
            <person name="Singh H."/>
            <person name="Kaur M."/>
        </authorList>
    </citation>
    <scope>NUCLEOTIDE SEQUENCE [LARGE SCALE GENOMIC DNA]</scope>
    <source>
        <strain evidence="4 5">SMB1</strain>
    </source>
</reference>
<evidence type="ECO:0000313" key="4">
    <source>
        <dbReference type="EMBL" id="PZD93810.1"/>
    </source>
</evidence>